<dbReference type="InterPro" id="IPR050283">
    <property type="entry name" value="E-box_TF_Regulators"/>
</dbReference>
<dbReference type="GO" id="GO:0032502">
    <property type="term" value="P:developmental process"/>
    <property type="evidence" value="ECO:0007669"/>
    <property type="project" value="TreeGrafter"/>
</dbReference>
<evidence type="ECO:0000259" key="3">
    <source>
        <dbReference type="PROSITE" id="PS50888"/>
    </source>
</evidence>
<feature type="region of interest" description="Disordered" evidence="2">
    <location>
        <begin position="131"/>
        <end position="157"/>
    </location>
</feature>
<dbReference type="InterPro" id="IPR036638">
    <property type="entry name" value="HLH_DNA-bd_sf"/>
</dbReference>
<dbReference type="PROSITE" id="PS50888">
    <property type="entry name" value="BHLH"/>
    <property type="match status" value="1"/>
</dbReference>
<dbReference type="Proteomes" id="UP000215902">
    <property type="component" value="Unassembled WGS sequence"/>
</dbReference>
<reference evidence="4 5" key="1">
    <citation type="submission" date="2017-06" db="EMBL/GenBank/DDBJ databases">
        <title>A platform for efficient transgenesis in Macrostomum lignano, a flatworm model organism for stem cell research.</title>
        <authorList>
            <person name="Berezikov E."/>
        </authorList>
    </citation>
    <scope>NUCLEOTIDE SEQUENCE [LARGE SCALE GENOMIC DNA]</scope>
    <source>
        <strain evidence="4">DV1</strain>
        <tissue evidence="4">Whole organism</tissue>
    </source>
</reference>
<evidence type="ECO:0000313" key="4">
    <source>
        <dbReference type="EMBL" id="PAA71576.1"/>
    </source>
</evidence>
<dbReference type="CDD" id="cd11418">
    <property type="entry name" value="bHLH_TS_ASCL"/>
    <property type="match status" value="1"/>
</dbReference>
<dbReference type="GO" id="GO:0000981">
    <property type="term" value="F:DNA-binding transcription factor activity, RNA polymerase II-specific"/>
    <property type="evidence" value="ECO:0007669"/>
    <property type="project" value="TreeGrafter"/>
</dbReference>
<comment type="caution">
    <text evidence="4">The sequence shown here is derived from an EMBL/GenBank/DDBJ whole genome shotgun (WGS) entry which is preliminary data.</text>
</comment>
<dbReference type="EMBL" id="NIVC01001154">
    <property type="protein sequence ID" value="PAA71576.1"/>
    <property type="molecule type" value="Genomic_DNA"/>
</dbReference>
<accession>A0A267FCT8</accession>
<dbReference type="PANTHER" id="PTHR23349">
    <property type="entry name" value="BASIC HELIX-LOOP-HELIX TRANSCRIPTION FACTOR, TWIST"/>
    <property type="match status" value="1"/>
</dbReference>
<dbReference type="Pfam" id="PF00010">
    <property type="entry name" value="HLH"/>
    <property type="match status" value="1"/>
</dbReference>
<dbReference type="GO" id="GO:0046983">
    <property type="term" value="F:protein dimerization activity"/>
    <property type="evidence" value="ECO:0007669"/>
    <property type="project" value="InterPro"/>
</dbReference>
<proteinExistence type="predicted"/>
<dbReference type="AlphaFoldDB" id="A0A267FCT8"/>
<dbReference type="STRING" id="282301.A0A267FCT8"/>
<feature type="region of interest" description="Disordered" evidence="2">
    <location>
        <begin position="189"/>
        <end position="222"/>
    </location>
</feature>
<feature type="compositionally biased region" description="Gly residues" evidence="2">
    <location>
        <begin position="206"/>
        <end position="219"/>
    </location>
</feature>
<sequence length="315" mass="33776">MADVDSKCGILYLSGCGDSGVYPHWHSQPQPLPGSDFIYINQPTCQVLHHQGELLLPQHPQQYQHQLADFDEQHQLYQQLQYQQQQQPPIFANSLPTCSAGYSSSPVAYLASPAEASDCSGGGFLLAAGTAEDDDEVQQQQPRLPTDSTSSVSSSLLTGASPPLYPCAASSATVPATGGCSGRNNRKLTKSASAPCGGEAATPGSVSGGGGGGGGGGGETKVKTPLMVAKRNARERRRVEAVNSAFARLRKYIPYEKRNKRLSKVKTLRITIEYIQLLQQVLHEFDSGVDTESSVNYQSLLQLVQRKELAVPLTD</sequence>
<name>A0A267FCT8_9PLAT</name>
<dbReference type="SMART" id="SM00353">
    <property type="entry name" value="HLH"/>
    <property type="match status" value="1"/>
</dbReference>
<dbReference type="GO" id="GO:0000977">
    <property type="term" value="F:RNA polymerase II transcription regulatory region sequence-specific DNA binding"/>
    <property type="evidence" value="ECO:0007669"/>
    <property type="project" value="TreeGrafter"/>
</dbReference>
<feature type="compositionally biased region" description="Low complexity" evidence="2">
    <location>
        <begin position="144"/>
        <end position="157"/>
    </location>
</feature>
<organism evidence="4 5">
    <name type="scientific">Macrostomum lignano</name>
    <dbReference type="NCBI Taxonomy" id="282301"/>
    <lineage>
        <taxon>Eukaryota</taxon>
        <taxon>Metazoa</taxon>
        <taxon>Spiralia</taxon>
        <taxon>Lophotrochozoa</taxon>
        <taxon>Platyhelminthes</taxon>
        <taxon>Rhabditophora</taxon>
        <taxon>Macrostomorpha</taxon>
        <taxon>Macrostomida</taxon>
        <taxon>Macrostomidae</taxon>
        <taxon>Macrostomum</taxon>
    </lineage>
</organism>
<keyword evidence="1" id="KW-0238">DNA-binding</keyword>
<dbReference type="InterPro" id="IPR011598">
    <property type="entry name" value="bHLH_dom"/>
</dbReference>
<protein>
    <recommendedName>
        <fullName evidence="3">BHLH domain-containing protein</fullName>
    </recommendedName>
</protein>
<feature type="domain" description="BHLH" evidence="3">
    <location>
        <begin position="226"/>
        <end position="278"/>
    </location>
</feature>
<evidence type="ECO:0000313" key="5">
    <source>
        <dbReference type="Proteomes" id="UP000215902"/>
    </source>
</evidence>
<dbReference type="Gene3D" id="4.10.280.10">
    <property type="entry name" value="Helix-loop-helix DNA-binding domain"/>
    <property type="match status" value="1"/>
</dbReference>
<evidence type="ECO:0000256" key="2">
    <source>
        <dbReference type="SAM" id="MobiDB-lite"/>
    </source>
</evidence>
<dbReference type="OrthoDB" id="6241467at2759"/>
<keyword evidence="5" id="KW-1185">Reference proteome</keyword>
<dbReference type="SUPFAM" id="SSF47459">
    <property type="entry name" value="HLH, helix-loop-helix DNA-binding domain"/>
    <property type="match status" value="1"/>
</dbReference>
<dbReference type="PANTHER" id="PTHR23349:SF108">
    <property type="entry name" value="BHLH DOMAIN-CONTAINING PROTEIN"/>
    <property type="match status" value="1"/>
</dbReference>
<evidence type="ECO:0000256" key="1">
    <source>
        <dbReference type="ARBA" id="ARBA00023125"/>
    </source>
</evidence>
<gene>
    <name evidence="4" type="ORF">BOX15_Mlig034253g1</name>
</gene>